<evidence type="ECO:0000313" key="1">
    <source>
        <dbReference type="EMBL" id="ETV80985.1"/>
    </source>
</evidence>
<sequence length="67" mass="7273">MHCDENNSSTCQIVTRQRRNCKPSGTTHPPTRQTSMTMAMLLGDLSFCVLPSRGTISKDGSTATKGE</sequence>
<dbReference type="VEuPathDB" id="FungiDB:H257_06421"/>
<name>W4GMQ8_APHAT</name>
<dbReference type="AlphaFoldDB" id="W4GMQ8"/>
<reference evidence="1" key="1">
    <citation type="submission" date="2013-12" db="EMBL/GenBank/DDBJ databases">
        <title>The Genome Sequence of Aphanomyces astaci APO3.</title>
        <authorList>
            <consortium name="The Broad Institute Genomics Platform"/>
            <person name="Russ C."/>
            <person name="Tyler B."/>
            <person name="van West P."/>
            <person name="Dieguez-Uribeondo J."/>
            <person name="Young S.K."/>
            <person name="Zeng Q."/>
            <person name="Gargeya S."/>
            <person name="Fitzgerald M."/>
            <person name="Abouelleil A."/>
            <person name="Alvarado L."/>
            <person name="Chapman S.B."/>
            <person name="Gainer-Dewar J."/>
            <person name="Goldberg J."/>
            <person name="Griggs A."/>
            <person name="Gujja S."/>
            <person name="Hansen M."/>
            <person name="Howarth C."/>
            <person name="Imamovic A."/>
            <person name="Ireland A."/>
            <person name="Larimer J."/>
            <person name="McCowan C."/>
            <person name="Murphy C."/>
            <person name="Pearson M."/>
            <person name="Poon T.W."/>
            <person name="Priest M."/>
            <person name="Roberts A."/>
            <person name="Saif S."/>
            <person name="Shea T."/>
            <person name="Sykes S."/>
            <person name="Wortman J."/>
            <person name="Nusbaum C."/>
            <person name="Birren B."/>
        </authorList>
    </citation>
    <scope>NUCLEOTIDE SEQUENCE [LARGE SCALE GENOMIC DNA]</scope>
    <source>
        <strain evidence="1">APO3</strain>
    </source>
</reference>
<proteinExistence type="predicted"/>
<protein>
    <submittedName>
        <fullName evidence="1">Uncharacterized protein</fullName>
    </submittedName>
</protein>
<dbReference type="EMBL" id="KI913125">
    <property type="protein sequence ID" value="ETV80985.1"/>
    <property type="molecule type" value="Genomic_DNA"/>
</dbReference>
<dbReference type="RefSeq" id="XP_009829932.1">
    <property type="nucleotide sequence ID" value="XM_009831630.1"/>
</dbReference>
<accession>W4GMQ8</accession>
<dbReference type="GeneID" id="20808417"/>
<gene>
    <name evidence="1" type="ORF">H257_06421</name>
</gene>
<organism evidence="1">
    <name type="scientific">Aphanomyces astaci</name>
    <name type="common">Crayfish plague agent</name>
    <dbReference type="NCBI Taxonomy" id="112090"/>
    <lineage>
        <taxon>Eukaryota</taxon>
        <taxon>Sar</taxon>
        <taxon>Stramenopiles</taxon>
        <taxon>Oomycota</taxon>
        <taxon>Saprolegniomycetes</taxon>
        <taxon>Saprolegniales</taxon>
        <taxon>Verrucalvaceae</taxon>
        <taxon>Aphanomyces</taxon>
    </lineage>
</organism>